<gene>
    <name evidence="7" type="ORF">MNBD_GAMMA16-225</name>
</gene>
<feature type="transmembrane region" description="Helical" evidence="5">
    <location>
        <begin position="223"/>
        <end position="251"/>
    </location>
</feature>
<dbReference type="EMBL" id="UOFO01000146">
    <property type="protein sequence ID" value="VAW88493.1"/>
    <property type="molecule type" value="Genomic_DNA"/>
</dbReference>
<dbReference type="SUPFAM" id="SSF52091">
    <property type="entry name" value="SpoIIaa-like"/>
    <property type="match status" value="1"/>
</dbReference>
<feature type="transmembrane region" description="Helical" evidence="5">
    <location>
        <begin position="60"/>
        <end position="85"/>
    </location>
</feature>
<reference evidence="7" key="1">
    <citation type="submission" date="2018-06" db="EMBL/GenBank/DDBJ databases">
        <authorList>
            <person name="Zhirakovskaya E."/>
        </authorList>
    </citation>
    <scope>NUCLEOTIDE SEQUENCE</scope>
</reference>
<dbReference type="PROSITE" id="PS50801">
    <property type="entry name" value="STAS"/>
    <property type="match status" value="1"/>
</dbReference>
<keyword evidence="4 5" id="KW-0472">Membrane</keyword>
<evidence type="ECO:0000256" key="2">
    <source>
        <dbReference type="ARBA" id="ARBA00022692"/>
    </source>
</evidence>
<feature type="transmembrane region" description="Helical" evidence="5">
    <location>
        <begin position="338"/>
        <end position="357"/>
    </location>
</feature>
<feature type="transmembrane region" description="Helical" evidence="5">
    <location>
        <begin position="182"/>
        <end position="202"/>
    </location>
</feature>
<dbReference type="NCBIfam" id="TIGR00815">
    <property type="entry name" value="sulP"/>
    <property type="match status" value="1"/>
</dbReference>
<feature type="transmembrane region" description="Helical" evidence="5">
    <location>
        <begin position="404"/>
        <end position="429"/>
    </location>
</feature>
<dbReference type="InterPro" id="IPR036513">
    <property type="entry name" value="STAS_dom_sf"/>
</dbReference>
<comment type="subcellular location">
    <subcellularLocation>
        <location evidence="1">Membrane</location>
        <topology evidence="1">Multi-pass membrane protein</topology>
    </subcellularLocation>
</comment>
<evidence type="ECO:0000256" key="3">
    <source>
        <dbReference type="ARBA" id="ARBA00022989"/>
    </source>
</evidence>
<dbReference type="Pfam" id="PF00916">
    <property type="entry name" value="Sulfate_transp"/>
    <property type="match status" value="1"/>
</dbReference>
<protein>
    <submittedName>
        <fullName evidence="7">Sulfate permease</fullName>
    </submittedName>
</protein>
<organism evidence="7">
    <name type="scientific">hydrothermal vent metagenome</name>
    <dbReference type="NCBI Taxonomy" id="652676"/>
    <lineage>
        <taxon>unclassified sequences</taxon>
        <taxon>metagenomes</taxon>
        <taxon>ecological metagenomes</taxon>
    </lineage>
</organism>
<accession>A0A3B0ZJR2</accession>
<dbReference type="GO" id="GO:0055085">
    <property type="term" value="P:transmembrane transport"/>
    <property type="evidence" value="ECO:0007669"/>
    <property type="project" value="InterPro"/>
</dbReference>
<proteinExistence type="predicted"/>
<evidence type="ECO:0000256" key="4">
    <source>
        <dbReference type="ARBA" id="ARBA00023136"/>
    </source>
</evidence>
<dbReference type="CDD" id="cd07042">
    <property type="entry name" value="STAS_SulP_like_sulfate_transporter"/>
    <property type="match status" value="1"/>
</dbReference>
<feature type="transmembrane region" description="Helical" evidence="5">
    <location>
        <begin position="105"/>
        <end position="123"/>
    </location>
</feature>
<dbReference type="InterPro" id="IPR001902">
    <property type="entry name" value="SLC26A/SulP_fam"/>
</dbReference>
<evidence type="ECO:0000313" key="7">
    <source>
        <dbReference type="EMBL" id="VAW88493.1"/>
    </source>
</evidence>
<keyword evidence="3 5" id="KW-1133">Transmembrane helix</keyword>
<evidence type="ECO:0000256" key="1">
    <source>
        <dbReference type="ARBA" id="ARBA00004141"/>
    </source>
</evidence>
<dbReference type="Pfam" id="PF01740">
    <property type="entry name" value="STAS"/>
    <property type="match status" value="1"/>
</dbReference>
<feature type="transmembrane region" description="Helical" evidence="5">
    <location>
        <begin position="271"/>
        <end position="295"/>
    </location>
</feature>
<feature type="transmembrane region" description="Helical" evidence="5">
    <location>
        <begin position="27"/>
        <end position="48"/>
    </location>
</feature>
<evidence type="ECO:0000259" key="6">
    <source>
        <dbReference type="PROSITE" id="PS50801"/>
    </source>
</evidence>
<feature type="domain" description="STAS" evidence="6">
    <location>
        <begin position="455"/>
        <end position="568"/>
    </location>
</feature>
<evidence type="ECO:0000256" key="5">
    <source>
        <dbReference type="SAM" id="Phobius"/>
    </source>
</evidence>
<sequence>MKAKITSLFPIIDTVKNYRTKLAYADASAAIIVTLMLIPQSLAYALLAGLPPEVGLYSSILPLIAYAIFGTSTTLAVGPVAVISLMTGAAIASLSTDMNYSPAEIAVALSFLSGLLLLAMNLLKLGFIVNFLSRSVIEGFIMASSILIIVSQLKHIIGVDAHGHALTETLSSLYQSLGDTHIPTLIMGGGILACLLLARFLFKTVLIRFGVSGHAADLAVRMFPAFMVVISIVVMNFTAAGETGIRVVGHIPNGLPKFQWSHLDVTLFGQLFMPALLIAIIGYVESISVATRFALKTKTSVEPNQELLAMGASNIASSVSGGMPVTGGFSRSVVNFDAGAKTQLSGIMAAILIGLLASGLMTTLALLPKATLAAAIIVAVASLIDIKKLKETWLFSKYDFSLTAITIVTTLLAGVEIGVSVGIVLSIILHLYHTSKPHMAVVGLVPGTEHFRNVLRQEVETNPDIIGIRIDESLYFANAAYLEKAVVKQIIQSPRAKYCVLLFSSVNDIDASALESLESIHEKLKDMGVELHLSEVKGPVMDKLRTTRLYGEIKEHIHLSHYQAVTHLSGL</sequence>
<dbReference type="Gene3D" id="3.30.750.24">
    <property type="entry name" value="STAS domain"/>
    <property type="match status" value="1"/>
</dbReference>
<dbReference type="GO" id="GO:0016020">
    <property type="term" value="C:membrane"/>
    <property type="evidence" value="ECO:0007669"/>
    <property type="project" value="UniProtKB-SubCell"/>
</dbReference>
<dbReference type="PANTHER" id="PTHR11814">
    <property type="entry name" value="SULFATE TRANSPORTER"/>
    <property type="match status" value="1"/>
</dbReference>
<dbReference type="InterPro" id="IPR011547">
    <property type="entry name" value="SLC26A/SulP_dom"/>
</dbReference>
<name>A0A3B0ZJR2_9ZZZZ</name>
<dbReference type="AlphaFoldDB" id="A0A3B0ZJR2"/>
<keyword evidence="2 5" id="KW-0812">Transmembrane</keyword>
<dbReference type="InterPro" id="IPR002645">
    <property type="entry name" value="STAS_dom"/>
</dbReference>